<name>A0A423W5S2_9PEZI</name>
<gene>
    <name evidence="3" type="ORF">VMCG_06758</name>
</gene>
<organism evidence="3 4">
    <name type="scientific">Cytospora schulzeri</name>
    <dbReference type="NCBI Taxonomy" id="448051"/>
    <lineage>
        <taxon>Eukaryota</taxon>
        <taxon>Fungi</taxon>
        <taxon>Dikarya</taxon>
        <taxon>Ascomycota</taxon>
        <taxon>Pezizomycotina</taxon>
        <taxon>Sordariomycetes</taxon>
        <taxon>Sordariomycetidae</taxon>
        <taxon>Diaporthales</taxon>
        <taxon>Cytosporaceae</taxon>
        <taxon>Cytospora</taxon>
    </lineage>
</organism>
<dbReference type="PANTHER" id="PTHR42080:SF1">
    <property type="entry name" value="SRR1-LIKE DOMAIN-CONTAINING PROTEIN"/>
    <property type="match status" value="1"/>
</dbReference>
<accession>A0A423W5S2</accession>
<reference evidence="3 4" key="1">
    <citation type="submission" date="2015-09" db="EMBL/GenBank/DDBJ databases">
        <title>Host preference determinants of Valsa canker pathogens revealed by comparative genomics.</title>
        <authorList>
            <person name="Yin Z."/>
            <person name="Huang L."/>
        </authorList>
    </citation>
    <scope>NUCLEOTIDE SEQUENCE [LARGE SCALE GENOMIC DNA]</scope>
    <source>
        <strain evidence="3 4">03-1</strain>
    </source>
</reference>
<comment type="caution">
    <text evidence="3">The sequence shown here is derived from an EMBL/GenBank/DDBJ whole genome shotgun (WGS) entry which is preliminary data.</text>
</comment>
<proteinExistence type="predicted"/>
<evidence type="ECO:0000259" key="2">
    <source>
        <dbReference type="Pfam" id="PF07985"/>
    </source>
</evidence>
<dbReference type="AlphaFoldDB" id="A0A423W5S2"/>
<dbReference type="Proteomes" id="UP000283895">
    <property type="component" value="Unassembled WGS sequence"/>
</dbReference>
<feature type="region of interest" description="Disordered" evidence="1">
    <location>
        <begin position="1"/>
        <end position="42"/>
    </location>
</feature>
<dbReference type="Pfam" id="PF07985">
    <property type="entry name" value="SRR1"/>
    <property type="match status" value="1"/>
</dbReference>
<dbReference type="OrthoDB" id="5318346at2759"/>
<dbReference type="InterPro" id="IPR012942">
    <property type="entry name" value="SRR1-like"/>
</dbReference>
<evidence type="ECO:0000313" key="4">
    <source>
        <dbReference type="Proteomes" id="UP000283895"/>
    </source>
</evidence>
<dbReference type="PANTHER" id="PTHR42080">
    <property type="entry name" value="SRR1 DOMAIN-CONTAINING PROTEIN"/>
    <property type="match status" value="1"/>
</dbReference>
<evidence type="ECO:0000313" key="3">
    <source>
        <dbReference type="EMBL" id="ROV98675.1"/>
    </source>
</evidence>
<feature type="compositionally biased region" description="Polar residues" evidence="1">
    <location>
        <begin position="1"/>
        <end position="15"/>
    </location>
</feature>
<feature type="domain" description="SRR1-like" evidence="2">
    <location>
        <begin position="86"/>
        <end position="251"/>
    </location>
</feature>
<evidence type="ECO:0000256" key="1">
    <source>
        <dbReference type="SAM" id="MobiDB-lite"/>
    </source>
</evidence>
<keyword evidence="4" id="KW-1185">Reference proteome</keyword>
<feature type="compositionally biased region" description="Basic residues" evidence="1">
    <location>
        <begin position="17"/>
        <end position="28"/>
    </location>
</feature>
<dbReference type="EMBL" id="LKEA01000025">
    <property type="protein sequence ID" value="ROV98675.1"/>
    <property type="molecule type" value="Genomic_DNA"/>
</dbReference>
<protein>
    <recommendedName>
        <fullName evidence="2">SRR1-like domain-containing protein</fullName>
    </recommendedName>
</protein>
<sequence length="310" mass="34758">MVSSETQQDDQSQWTRIVRKGKKSKKKPGRQEETLRLPLGGPVENFRPNGTPVLSVDDIKANHSKVASKWHATECYTKLCHVIKTNAVSHSRITRAVCLGLGAFDPEDGSWVSQRRSHIQLAAFIAIVEILKKETGQSIECSYQEPRFAQPDKDFIESLDGKVVESPNAYDITDESTLVFGVHLYRDIWAAALKKSLPAIFVGTGWGVWEEYPGAEKSPDFERIREMEAAFDKFPFPQDDYSSFSSTCIYWKKETAIRPDFMDVASLHLQLAGSSHCPPRYDSVKMLVWPQPPDFALIGLAQHAASAVRG</sequence>